<sequence length="82" mass="9488">MLISKIDVQVVCYIISEQEASSPSLRGENGLVEEWSLNSVLKYVHDCFMWKAERKNVPGDKMFQQGHRTEESNSNQNWLAWA</sequence>
<dbReference type="HOGENOM" id="CLU_2557690_0_0_1"/>
<protein>
    <submittedName>
        <fullName evidence="1">Uncharacterized protein</fullName>
    </submittedName>
</protein>
<evidence type="ECO:0000313" key="1">
    <source>
        <dbReference type="EMBL" id="EHH28012.1"/>
    </source>
</evidence>
<dbReference type="Proteomes" id="UP000013456">
    <property type="component" value="Chromosome 7"/>
</dbReference>
<accession>F7AG53</accession>
<gene>
    <name evidence="1" type="ORF">EGK_18344</name>
</gene>
<reference evidence="1" key="1">
    <citation type="journal article" date="2011" name="Nat. Biotechnol.">
        <title>Genome sequencing and comparison of two nonhuman primate animal models, the cynomolgus and Chinese rhesus macaques.</title>
        <authorList>
            <person name="Yan G."/>
            <person name="Zhang G."/>
            <person name="Fang X."/>
            <person name="Zhang Y."/>
            <person name="Li C."/>
            <person name="Ling F."/>
            <person name="Cooper D.N."/>
            <person name="Li Q."/>
            <person name="Li Y."/>
            <person name="van Gool A.J."/>
            <person name="Du H."/>
            <person name="Chen J."/>
            <person name="Chen R."/>
            <person name="Zhang P."/>
            <person name="Huang Z."/>
            <person name="Thompson J.R."/>
            <person name="Meng Y."/>
            <person name="Bai Y."/>
            <person name="Wang J."/>
            <person name="Zhuo M."/>
            <person name="Wang T."/>
            <person name="Huang Y."/>
            <person name="Wei L."/>
            <person name="Li J."/>
            <person name="Wang Z."/>
            <person name="Hu H."/>
            <person name="Yang P."/>
            <person name="Le L."/>
            <person name="Stenson P.D."/>
            <person name="Li B."/>
            <person name="Liu X."/>
            <person name="Ball E.V."/>
            <person name="An N."/>
            <person name="Huang Q."/>
            <person name="Zhang Y."/>
            <person name="Fan W."/>
            <person name="Zhang X."/>
            <person name="Li Y."/>
            <person name="Wang W."/>
            <person name="Katze M.G."/>
            <person name="Su B."/>
            <person name="Nielsen R."/>
            <person name="Yang H."/>
            <person name="Wang J."/>
            <person name="Wang X."/>
            <person name="Wang J."/>
        </authorList>
    </citation>
    <scope>NUCLEOTIDE SEQUENCE [LARGE SCALE GENOMIC DNA]</scope>
    <source>
        <strain evidence="1">CR-5</strain>
    </source>
</reference>
<proteinExistence type="predicted"/>
<organism evidence="1">
    <name type="scientific">Macaca mulatta</name>
    <name type="common">Rhesus macaque</name>
    <dbReference type="NCBI Taxonomy" id="9544"/>
    <lineage>
        <taxon>Eukaryota</taxon>
        <taxon>Metazoa</taxon>
        <taxon>Chordata</taxon>
        <taxon>Craniata</taxon>
        <taxon>Vertebrata</taxon>
        <taxon>Euteleostomi</taxon>
        <taxon>Mammalia</taxon>
        <taxon>Eutheria</taxon>
        <taxon>Euarchontoglires</taxon>
        <taxon>Primates</taxon>
        <taxon>Haplorrhini</taxon>
        <taxon>Catarrhini</taxon>
        <taxon>Cercopithecidae</taxon>
        <taxon>Cercopithecinae</taxon>
        <taxon>Macaca</taxon>
    </lineage>
</organism>
<dbReference type="EMBL" id="CM001259">
    <property type="protein sequence ID" value="EHH28012.1"/>
    <property type="molecule type" value="Genomic_DNA"/>
</dbReference>
<dbReference type="AlphaFoldDB" id="F7AG53"/>
<name>F7AG53_MACMU</name>